<accession>A0AA96Y6E0</accession>
<reference evidence="1" key="1">
    <citation type="submission" date="2020-05" db="EMBL/GenBank/DDBJ databases">
        <authorList>
            <person name="Zhu T."/>
            <person name="Keshari N."/>
            <person name="Lu X."/>
        </authorList>
    </citation>
    <scope>NUCLEOTIDE SEQUENCE</scope>
    <source>
        <strain evidence="1">NK1-22</strain>
    </source>
</reference>
<organism evidence="1">
    <name type="scientific">Thermoleptolyngbya oregonensis NK1-22</name>
    <dbReference type="NCBI Taxonomy" id="2547457"/>
    <lineage>
        <taxon>Bacteria</taxon>
        <taxon>Bacillati</taxon>
        <taxon>Cyanobacteriota</taxon>
        <taxon>Cyanophyceae</taxon>
        <taxon>Oculatellales</taxon>
        <taxon>Oculatellaceae</taxon>
        <taxon>Thermoleptolyngbya</taxon>
    </lineage>
</organism>
<dbReference type="AlphaFoldDB" id="A0AA96Y6E0"/>
<dbReference type="EMBL" id="CP053540">
    <property type="protein sequence ID" value="WOB44474.1"/>
    <property type="molecule type" value="Genomic_DNA"/>
</dbReference>
<protein>
    <submittedName>
        <fullName evidence="1">Uncharacterized protein</fullName>
    </submittedName>
</protein>
<sequence length="169" mass="18701">MPPAPSTDRTLWDFAGIDGLQVARHLFGESIARISPFQSLTTALQGYPCAVLRLCENNFRVALPQALALDGLIRPLPWRVWVARSPYLTALTLPVGPGLSWLYRWATTKPLYTLQPLPGNRAVPARLDGIAVLIWHHEWLGQPRLDLHLATADVPLVRAQMAAAGVRED</sequence>
<evidence type="ECO:0000313" key="1">
    <source>
        <dbReference type="EMBL" id="WOB44474.1"/>
    </source>
</evidence>
<dbReference type="RefSeq" id="WP_316787545.1">
    <property type="nucleotide sequence ID" value="NZ_CP053540.1"/>
</dbReference>
<proteinExistence type="predicted"/>
<name>A0AA96Y6E0_9CYAN</name>
<gene>
    <name evidence="1" type="ORF">HNI00_15930</name>
</gene>
<dbReference type="KEGG" id="tog:HNI00_15930"/>